<proteinExistence type="inferred from homology"/>
<evidence type="ECO:0000256" key="6">
    <source>
        <dbReference type="ARBA" id="ARBA00022857"/>
    </source>
</evidence>
<comment type="catalytic activity">
    <reaction evidence="15">
        <text>4,4-dimethyl-5alpha-cholesta-8,24-dien-3beta-ol + NADP(+) = 4,4-dimethyl-5alpha-cholesta-8,14,24-trien-3beta-ol + NADPH + H(+)</text>
        <dbReference type="Rhea" id="RHEA:18561"/>
        <dbReference type="ChEBI" id="CHEBI:15378"/>
        <dbReference type="ChEBI" id="CHEBI:17813"/>
        <dbReference type="ChEBI" id="CHEBI:18364"/>
        <dbReference type="ChEBI" id="CHEBI:57783"/>
        <dbReference type="ChEBI" id="CHEBI:58349"/>
        <dbReference type="EC" id="1.3.1.70"/>
    </reaction>
    <physiologicalReaction direction="right-to-left" evidence="15">
        <dbReference type="Rhea" id="RHEA:18563"/>
    </physiologicalReaction>
</comment>
<evidence type="ECO:0000256" key="13">
    <source>
        <dbReference type="ARBA" id="ARBA00023166"/>
    </source>
</evidence>
<feature type="transmembrane region" description="Helical" evidence="20">
    <location>
        <begin position="302"/>
        <end position="321"/>
    </location>
</feature>
<keyword evidence="7" id="KW-0752">Steroid biosynthesis</keyword>
<evidence type="ECO:0000256" key="1">
    <source>
        <dbReference type="ARBA" id="ARBA00004141"/>
    </source>
</evidence>
<feature type="transmembrane region" description="Helical" evidence="20">
    <location>
        <begin position="372"/>
        <end position="398"/>
    </location>
</feature>
<keyword evidence="22" id="KW-1185">Reference proteome</keyword>
<organism evidence="21 22">
    <name type="scientific">Rhodotorula diobovata</name>
    <dbReference type="NCBI Taxonomy" id="5288"/>
    <lineage>
        <taxon>Eukaryota</taxon>
        <taxon>Fungi</taxon>
        <taxon>Dikarya</taxon>
        <taxon>Basidiomycota</taxon>
        <taxon>Pucciniomycotina</taxon>
        <taxon>Microbotryomycetes</taxon>
        <taxon>Sporidiobolales</taxon>
        <taxon>Sporidiobolaceae</taxon>
        <taxon>Rhodotorula</taxon>
    </lineage>
</organism>
<keyword evidence="13" id="KW-1207">Sterol metabolism</keyword>
<evidence type="ECO:0000256" key="2">
    <source>
        <dbReference type="ARBA" id="ARBA00005402"/>
    </source>
</evidence>
<dbReference type="PROSITE" id="PS01018">
    <property type="entry name" value="STEROL_REDUCT_2"/>
    <property type="match status" value="1"/>
</dbReference>
<keyword evidence="9" id="KW-0560">Oxidoreductase</keyword>
<dbReference type="OrthoDB" id="10262235at2759"/>
<keyword evidence="12 20" id="KW-0472">Membrane</keyword>
<evidence type="ECO:0000256" key="4">
    <source>
        <dbReference type="ARBA" id="ARBA00022516"/>
    </source>
</evidence>
<feature type="transmembrane region" description="Helical" evidence="20">
    <location>
        <begin position="117"/>
        <end position="136"/>
    </location>
</feature>
<evidence type="ECO:0000256" key="3">
    <source>
        <dbReference type="ARBA" id="ARBA00012413"/>
    </source>
</evidence>
<evidence type="ECO:0000256" key="15">
    <source>
        <dbReference type="ARBA" id="ARBA00052254"/>
    </source>
</evidence>
<keyword evidence="5 20" id="KW-0812">Transmembrane</keyword>
<feature type="transmembrane region" description="Helical" evidence="20">
    <location>
        <begin position="211"/>
        <end position="228"/>
    </location>
</feature>
<feature type="transmembrane region" description="Helical" evidence="20">
    <location>
        <begin position="73"/>
        <end position="96"/>
    </location>
</feature>
<evidence type="ECO:0000313" key="22">
    <source>
        <dbReference type="Proteomes" id="UP000311382"/>
    </source>
</evidence>
<dbReference type="PANTHER" id="PTHR21257:SF52">
    <property type="entry name" value="DELTA(14)-STEROL REDUCTASE TM7SF2"/>
    <property type="match status" value="1"/>
</dbReference>
<evidence type="ECO:0000256" key="14">
    <source>
        <dbReference type="ARBA" id="ARBA00023221"/>
    </source>
</evidence>
<dbReference type="Gene3D" id="1.20.120.1630">
    <property type="match status" value="1"/>
</dbReference>
<dbReference type="GO" id="GO:0006696">
    <property type="term" value="P:ergosterol biosynthetic process"/>
    <property type="evidence" value="ECO:0007669"/>
    <property type="project" value="TreeGrafter"/>
</dbReference>
<protein>
    <recommendedName>
        <fullName evidence="17">Delta(14)-sterol reductase ERG24</fullName>
        <ecNumber evidence="3">1.3.1.70</ecNumber>
    </recommendedName>
    <alternativeName>
        <fullName evidence="19">C-14 sterol reductase ERG24</fullName>
    </alternativeName>
    <alternativeName>
        <fullName evidence="18">Sterol C14-reductase ERG24</fullName>
    </alternativeName>
</protein>
<keyword evidence="6" id="KW-0521">NADP</keyword>
<dbReference type="InterPro" id="IPR001171">
    <property type="entry name" value="ERG24_DHCR-like"/>
</dbReference>
<evidence type="ECO:0000256" key="11">
    <source>
        <dbReference type="ARBA" id="ARBA00023098"/>
    </source>
</evidence>
<feature type="transmembrane region" description="Helical" evidence="20">
    <location>
        <begin position="20"/>
        <end position="40"/>
    </location>
</feature>
<keyword evidence="4" id="KW-0444">Lipid biosynthesis</keyword>
<evidence type="ECO:0000313" key="21">
    <source>
        <dbReference type="EMBL" id="TNY21478.1"/>
    </source>
</evidence>
<dbReference type="EMBL" id="SOZI01000042">
    <property type="protein sequence ID" value="TNY21478.1"/>
    <property type="molecule type" value="Genomic_DNA"/>
</dbReference>
<evidence type="ECO:0000256" key="7">
    <source>
        <dbReference type="ARBA" id="ARBA00022955"/>
    </source>
</evidence>
<feature type="transmembrane region" description="Helical" evidence="20">
    <location>
        <begin position="272"/>
        <end position="295"/>
    </location>
</feature>
<feature type="transmembrane region" description="Helical" evidence="20">
    <location>
        <begin position="148"/>
        <end position="168"/>
    </location>
</feature>
<dbReference type="AlphaFoldDB" id="A0A5C5FXH4"/>
<dbReference type="GO" id="GO:0050613">
    <property type="term" value="F:Delta14-sterol reductase activity"/>
    <property type="evidence" value="ECO:0007669"/>
    <property type="project" value="UniProtKB-EC"/>
</dbReference>
<comment type="caution">
    <text evidence="21">The sequence shown here is derived from an EMBL/GenBank/DDBJ whole genome shotgun (WGS) entry which is preliminary data.</text>
</comment>
<dbReference type="FunFam" id="1.20.120.1630:FF:000009">
    <property type="entry name" value="C-14 sterol reductase"/>
    <property type="match status" value="1"/>
</dbReference>
<keyword evidence="10" id="KW-0756">Sterol biosynthesis</keyword>
<evidence type="ECO:0000256" key="9">
    <source>
        <dbReference type="ARBA" id="ARBA00023002"/>
    </source>
</evidence>
<evidence type="ECO:0000256" key="16">
    <source>
        <dbReference type="ARBA" id="ARBA00060638"/>
    </source>
</evidence>
<evidence type="ECO:0000256" key="5">
    <source>
        <dbReference type="ARBA" id="ARBA00022692"/>
    </source>
</evidence>
<dbReference type="InterPro" id="IPR018083">
    <property type="entry name" value="Sterol_reductase_CS"/>
</dbReference>
<comment type="similarity">
    <text evidence="2">Belongs to the ERG4/ERG24 family.</text>
</comment>
<evidence type="ECO:0000256" key="18">
    <source>
        <dbReference type="ARBA" id="ARBA00077841"/>
    </source>
</evidence>
<dbReference type="STRING" id="5288.A0A5C5FXH4"/>
<evidence type="ECO:0000256" key="17">
    <source>
        <dbReference type="ARBA" id="ARBA00074394"/>
    </source>
</evidence>
<dbReference type="PANTHER" id="PTHR21257">
    <property type="entry name" value="DELTA(14)-STEROL REDUCTASE"/>
    <property type="match status" value="1"/>
</dbReference>
<name>A0A5C5FXH4_9BASI</name>
<gene>
    <name evidence="21" type="ORF">DMC30DRAFT_394698</name>
</gene>
<comment type="pathway">
    <text evidence="16">Steroid biosynthesis; zymosterol biosynthesis; zymosterol from lanosterol: step 2/6.</text>
</comment>
<accession>A0A5C5FXH4</accession>
<keyword evidence="14" id="KW-0753">Steroid metabolism</keyword>
<comment type="subcellular location">
    <subcellularLocation>
        <location evidence="1">Membrane</location>
        <topology evidence="1">Multi-pass membrane protein</topology>
    </subcellularLocation>
</comment>
<reference evidence="21 22" key="1">
    <citation type="submission" date="2019-03" db="EMBL/GenBank/DDBJ databases">
        <title>Rhodosporidium diobovatum UCD-FST 08-225 genome sequencing, assembly, and annotation.</title>
        <authorList>
            <person name="Fakankun I.U."/>
            <person name="Fristensky B."/>
            <person name="Levin D.B."/>
        </authorList>
    </citation>
    <scope>NUCLEOTIDE SEQUENCE [LARGE SCALE GENOMIC DNA]</scope>
    <source>
        <strain evidence="21 22">UCD-FST 08-225</strain>
    </source>
</reference>
<evidence type="ECO:0000256" key="8">
    <source>
        <dbReference type="ARBA" id="ARBA00022989"/>
    </source>
</evidence>
<keyword evidence="11" id="KW-0443">Lipid metabolism</keyword>
<dbReference type="GO" id="GO:0005789">
    <property type="term" value="C:endoplasmic reticulum membrane"/>
    <property type="evidence" value="ECO:0007669"/>
    <property type="project" value="TreeGrafter"/>
</dbReference>
<keyword evidence="8 20" id="KW-1133">Transmembrane helix</keyword>
<evidence type="ECO:0000256" key="19">
    <source>
        <dbReference type="ARBA" id="ARBA00083315"/>
    </source>
</evidence>
<evidence type="ECO:0000256" key="20">
    <source>
        <dbReference type="SAM" id="Phobius"/>
    </source>
</evidence>
<dbReference type="Pfam" id="PF01222">
    <property type="entry name" value="ERG4_ERG24"/>
    <property type="match status" value="1"/>
</dbReference>
<evidence type="ECO:0000256" key="10">
    <source>
        <dbReference type="ARBA" id="ARBA00023011"/>
    </source>
</evidence>
<evidence type="ECO:0000256" key="12">
    <source>
        <dbReference type="ARBA" id="ARBA00023136"/>
    </source>
</evidence>
<sequence>MAPSPPVKYEAAPKSLHYEFGGPLGALGVVISVPFFSYWLPFAAAGNFQLSKFAEFHAAGWRAMHDPQWWESLWSWEVFAVYLAWYFWCVLCAIALPGKEIEGVELRNGKRLTYTMNAFATMVVSLAMIGAWTFKFGPGALLYIPHHWPQLVSAAAVWSTFLATFVFFQSYIGEQMLALGGNTSNAFYNWFIGRGLNPRLGDFDIKTFNEMRPGLILWVIFDLAFVAWQHERIGRVTDSMILTVAFHTWYVLDAEYNEPAILTTMDITTDGFGWMLSAGDLLWVPFTYSYTAYFLALHPTDLGVSGCAGVLAVQLIGYYIFRVSNNEKNEFRLGRNPKNLKSFQTERGTRLLTSGWWGLSQHPNYMGDWVMSWAWCLPCGFQSPLPYFYVIYFAILLVHRQTRDDEACAHKYKKDWETYKKLVPWRIIPYVY</sequence>
<dbReference type="EC" id="1.3.1.70" evidence="3"/>
<dbReference type="Proteomes" id="UP000311382">
    <property type="component" value="Unassembled WGS sequence"/>
</dbReference>